<reference evidence="1 2" key="1">
    <citation type="submission" date="2024-04" db="EMBL/GenBank/DDBJ databases">
        <title>Symmetric and asymmetric DNA N6-adenine methylation regulates different biological responses in Mucorales.</title>
        <authorList>
            <consortium name="Lawrence Berkeley National Laboratory"/>
            <person name="Lax C."/>
            <person name="Mondo S.J."/>
            <person name="Osorio-Concepcion M."/>
            <person name="Muszewska A."/>
            <person name="Corrochano-Luque M."/>
            <person name="Gutierrez G."/>
            <person name="Riley R."/>
            <person name="Lipzen A."/>
            <person name="Guo J."/>
            <person name="Hundley H."/>
            <person name="Amirebrahimi M."/>
            <person name="Ng V."/>
            <person name="Lorenzo-Gutierrez D."/>
            <person name="Binder U."/>
            <person name="Yang J."/>
            <person name="Song Y."/>
            <person name="Canovas D."/>
            <person name="Navarro E."/>
            <person name="Freitag M."/>
            <person name="Gabaldon T."/>
            <person name="Grigoriev I.V."/>
            <person name="Corrochano L.M."/>
            <person name="Nicolas F.E."/>
            <person name="Garre V."/>
        </authorList>
    </citation>
    <scope>NUCLEOTIDE SEQUENCE [LARGE SCALE GENOMIC DNA]</scope>
    <source>
        <strain evidence="1 2">L51</strain>
    </source>
</reference>
<organism evidence="1 2">
    <name type="scientific">Phycomyces blakesleeanus</name>
    <dbReference type="NCBI Taxonomy" id="4837"/>
    <lineage>
        <taxon>Eukaryota</taxon>
        <taxon>Fungi</taxon>
        <taxon>Fungi incertae sedis</taxon>
        <taxon>Mucoromycota</taxon>
        <taxon>Mucoromycotina</taxon>
        <taxon>Mucoromycetes</taxon>
        <taxon>Mucorales</taxon>
        <taxon>Phycomycetaceae</taxon>
        <taxon>Phycomyces</taxon>
    </lineage>
</organism>
<dbReference type="EMBL" id="JBCLYO010000034">
    <property type="protein sequence ID" value="KAL0075773.1"/>
    <property type="molecule type" value="Genomic_DNA"/>
</dbReference>
<protein>
    <submittedName>
        <fullName evidence="1">Uncharacterized protein</fullName>
    </submittedName>
</protein>
<gene>
    <name evidence="1" type="ORF">J3Q64DRAFT_1773987</name>
</gene>
<evidence type="ECO:0000313" key="1">
    <source>
        <dbReference type="EMBL" id="KAL0075773.1"/>
    </source>
</evidence>
<dbReference type="Proteomes" id="UP001448207">
    <property type="component" value="Unassembled WGS sequence"/>
</dbReference>
<sequence>MRESSKRNRLKKKIVSRLSSSSAIKPPKLCEEYKNLVVVIVDAKPDIVLEEMMEKLNTQFMGPEIEKSLFHDFLTN</sequence>
<name>A0ABR3AKD0_PHYBL</name>
<comment type="caution">
    <text evidence="1">The sequence shown here is derived from an EMBL/GenBank/DDBJ whole genome shotgun (WGS) entry which is preliminary data.</text>
</comment>
<keyword evidence="2" id="KW-1185">Reference proteome</keyword>
<proteinExistence type="predicted"/>
<evidence type="ECO:0000313" key="2">
    <source>
        <dbReference type="Proteomes" id="UP001448207"/>
    </source>
</evidence>
<feature type="non-terminal residue" evidence="1">
    <location>
        <position position="76"/>
    </location>
</feature>
<accession>A0ABR3AKD0</accession>